<sequence>MNSSTLPFDVDELIPQPITLPFYHTPRESAFASMSDTTLSVVAPVIAYWVYAMFFHMLDIYDLIPSARIHTPEEITSRNRATRTQVTLFVLLQQAIQMAVAAVWMSFEKPEQYPSHAEAMRSIAPTVARAVLLLLGETRGLDVLKRHGPQLVEFVYWWAIPGAQLLFGMLVMDTWQYFVHRGMHVNKFLYRHIHSVHHRLYVPYAYGALYNHPLEAFFLDSLGGAMSQMAAGMNIRMAAFFFTVSTMKTVDDHCGYRLPLDPFQLFFANSADYHDIHHQHAGIKYNFSQPFFIHWDDILGTRMRRDQFKAGTKKIPEKEL</sequence>
<reference evidence="7 8" key="1">
    <citation type="journal article" date="2016" name="Mol. Biol. Evol.">
        <title>Comparative Genomics of Early-Diverging Mushroom-Forming Fungi Provides Insights into the Origins of Lignocellulose Decay Capabilities.</title>
        <authorList>
            <person name="Nagy L.G."/>
            <person name="Riley R."/>
            <person name="Tritt A."/>
            <person name="Adam C."/>
            <person name="Daum C."/>
            <person name="Floudas D."/>
            <person name="Sun H."/>
            <person name="Yadav J.S."/>
            <person name="Pangilinan J."/>
            <person name="Larsson K.H."/>
            <person name="Matsuura K."/>
            <person name="Barry K."/>
            <person name="Labutti K."/>
            <person name="Kuo R."/>
            <person name="Ohm R.A."/>
            <person name="Bhattacharya S.S."/>
            <person name="Shirouzu T."/>
            <person name="Yoshinaga Y."/>
            <person name="Martin F.M."/>
            <person name="Grigoriev I.V."/>
            <person name="Hibbett D.S."/>
        </authorList>
    </citation>
    <scope>NUCLEOTIDE SEQUENCE [LARGE SCALE GENOMIC DNA]</scope>
    <source>
        <strain evidence="7 8">HHB12029</strain>
    </source>
</reference>
<evidence type="ECO:0000313" key="8">
    <source>
        <dbReference type="Proteomes" id="UP000077266"/>
    </source>
</evidence>
<keyword evidence="3 5" id="KW-1133">Transmembrane helix</keyword>
<organism evidence="7 8">
    <name type="scientific">Exidia glandulosa HHB12029</name>
    <dbReference type="NCBI Taxonomy" id="1314781"/>
    <lineage>
        <taxon>Eukaryota</taxon>
        <taxon>Fungi</taxon>
        <taxon>Dikarya</taxon>
        <taxon>Basidiomycota</taxon>
        <taxon>Agaricomycotina</taxon>
        <taxon>Agaricomycetes</taxon>
        <taxon>Auriculariales</taxon>
        <taxon>Exidiaceae</taxon>
        <taxon>Exidia</taxon>
    </lineage>
</organism>
<dbReference type="PANTHER" id="PTHR11863">
    <property type="entry name" value="STEROL DESATURASE"/>
    <property type="match status" value="1"/>
</dbReference>
<keyword evidence="8" id="KW-1185">Reference proteome</keyword>
<accession>A0A165MRR9</accession>
<evidence type="ECO:0000256" key="1">
    <source>
        <dbReference type="ARBA" id="ARBA00004370"/>
    </source>
</evidence>
<protein>
    <recommendedName>
        <fullName evidence="6">Fatty acid hydroxylase domain-containing protein</fullName>
    </recommendedName>
</protein>
<dbReference type="GO" id="GO:0016491">
    <property type="term" value="F:oxidoreductase activity"/>
    <property type="evidence" value="ECO:0007669"/>
    <property type="project" value="InterPro"/>
</dbReference>
<feature type="transmembrane region" description="Helical" evidence="5">
    <location>
        <begin position="85"/>
        <end position="107"/>
    </location>
</feature>
<dbReference type="STRING" id="1314781.A0A165MRR9"/>
<feature type="transmembrane region" description="Helical" evidence="5">
    <location>
        <begin position="41"/>
        <end position="64"/>
    </location>
</feature>
<comment type="subcellular location">
    <subcellularLocation>
        <location evidence="1">Membrane</location>
    </subcellularLocation>
</comment>
<dbReference type="EMBL" id="KV425908">
    <property type="protein sequence ID" value="KZV99661.1"/>
    <property type="molecule type" value="Genomic_DNA"/>
</dbReference>
<keyword evidence="4 5" id="KW-0472">Membrane</keyword>
<evidence type="ECO:0000256" key="5">
    <source>
        <dbReference type="SAM" id="Phobius"/>
    </source>
</evidence>
<gene>
    <name evidence="7" type="ORF">EXIGLDRAFT_668343</name>
</gene>
<feature type="transmembrane region" description="Helical" evidence="5">
    <location>
        <begin position="155"/>
        <end position="178"/>
    </location>
</feature>
<dbReference type="FunCoup" id="A0A165MRR9">
    <property type="interactions" value="132"/>
</dbReference>
<name>A0A165MRR9_EXIGL</name>
<evidence type="ECO:0000313" key="7">
    <source>
        <dbReference type="EMBL" id="KZV99661.1"/>
    </source>
</evidence>
<feature type="domain" description="Fatty acid hydroxylase" evidence="6">
    <location>
        <begin position="166"/>
        <end position="301"/>
    </location>
</feature>
<dbReference type="Pfam" id="PF04116">
    <property type="entry name" value="FA_hydroxylase"/>
    <property type="match status" value="1"/>
</dbReference>
<dbReference type="Proteomes" id="UP000077266">
    <property type="component" value="Unassembled WGS sequence"/>
</dbReference>
<dbReference type="GO" id="GO:0008610">
    <property type="term" value="P:lipid biosynthetic process"/>
    <property type="evidence" value="ECO:0007669"/>
    <property type="project" value="InterPro"/>
</dbReference>
<evidence type="ECO:0000259" key="6">
    <source>
        <dbReference type="Pfam" id="PF04116"/>
    </source>
</evidence>
<dbReference type="GO" id="GO:0005506">
    <property type="term" value="F:iron ion binding"/>
    <property type="evidence" value="ECO:0007669"/>
    <property type="project" value="InterPro"/>
</dbReference>
<evidence type="ECO:0000256" key="4">
    <source>
        <dbReference type="ARBA" id="ARBA00023136"/>
    </source>
</evidence>
<proteinExistence type="predicted"/>
<dbReference type="GO" id="GO:0016020">
    <property type="term" value="C:membrane"/>
    <property type="evidence" value="ECO:0007669"/>
    <property type="project" value="UniProtKB-SubCell"/>
</dbReference>
<evidence type="ECO:0000256" key="2">
    <source>
        <dbReference type="ARBA" id="ARBA00022692"/>
    </source>
</evidence>
<keyword evidence="2 5" id="KW-0812">Transmembrane</keyword>
<dbReference type="InterPro" id="IPR050307">
    <property type="entry name" value="Sterol_Desaturase_Related"/>
</dbReference>
<dbReference type="AlphaFoldDB" id="A0A165MRR9"/>
<evidence type="ECO:0000256" key="3">
    <source>
        <dbReference type="ARBA" id="ARBA00022989"/>
    </source>
</evidence>
<dbReference type="OrthoDB" id="408954at2759"/>
<dbReference type="InterPro" id="IPR006694">
    <property type="entry name" value="Fatty_acid_hydroxylase"/>
</dbReference>
<dbReference type="InParanoid" id="A0A165MRR9"/>